<dbReference type="Proteomes" id="UP001652582">
    <property type="component" value="Chromosome 1"/>
</dbReference>
<dbReference type="AlphaFoldDB" id="A0A6J1NJY7"/>
<dbReference type="OrthoDB" id="2142040at2759"/>
<dbReference type="PANTHER" id="PTHR31649">
    <property type="entry name" value="AGAP009604-PA"/>
    <property type="match status" value="1"/>
</dbReference>
<reference evidence="2" key="2">
    <citation type="submission" date="2025-08" db="UniProtKB">
        <authorList>
            <consortium name="RefSeq"/>
        </authorList>
    </citation>
    <scope>IDENTIFICATION</scope>
</reference>
<protein>
    <submittedName>
        <fullName evidence="2">Uncharacterized protein LOC112051070</fullName>
    </submittedName>
</protein>
<organism evidence="1 2">
    <name type="scientific">Bicyclus anynana</name>
    <name type="common">Squinting bush brown butterfly</name>
    <dbReference type="NCBI Taxonomy" id="110368"/>
    <lineage>
        <taxon>Eukaryota</taxon>
        <taxon>Metazoa</taxon>
        <taxon>Ecdysozoa</taxon>
        <taxon>Arthropoda</taxon>
        <taxon>Hexapoda</taxon>
        <taxon>Insecta</taxon>
        <taxon>Pterygota</taxon>
        <taxon>Neoptera</taxon>
        <taxon>Endopterygota</taxon>
        <taxon>Lepidoptera</taxon>
        <taxon>Glossata</taxon>
        <taxon>Ditrysia</taxon>
        <taxon>Papilionoidea</taxon>
        <taxon>Nymphalidae</taxon>
        <taxon>Satyrinae</taxon>
        <taxon>Satyrini</taxon>
        <taxon>Mycalesina</taxon>
        <taxon>Bicyclus</taxon>
    </lineage>
</organism>
<proteinExistence type="predicted"/>
<name>A0A6J1NJY7_BICAN</name>
<gene>
    <name evidence="2" type="primary">LOC112051070</name>
</gene>
<dbReference type="RefSeq" id="XP_023945312.2">
    <property type="nucleotide sequence ID" value="XM_024089544.2"/>
</dbReference>
<dbReference type="GeneID" id="112051070"/>
<evidence type="ECO:0000313" key="1">
    <source>
        <dbReference type="Proteomes" id="UP001652582"/>
    </source>
</evidence>
<dbReference type="KEGG" id="bany:112051070"/>
<dbReference type="Pfam" id="PF11901">
    <property type="entry name" value="DM9"/>
    <property type="match status" value="1"/>
</dbReference>
<keyword evidence="1" id="KW-1185">Reference proteome</keyword>
<reference evidence="1" key="1">
    <citation type="submission" date="2025-05" db="UniProtKB">
        <authorList>
            <consortium name="RefSeq"/>
        </authorList>
    </citation>
    <scope>NUCLEOTIDE SEQUENCE [LARGE SCALE GENOMIC DNA]</scope>
</reference>
<accession>A0A6J1NJY7</accession>
<dbReference type="InterPro" id="IPR006616">
    <property type="entry name" value="DM9_repeat"/>
</dbReference>
<sequence length="346" mass="39617">MGELIEFTTLAHHQRRFYKITSSSIAFSLKVERQIRNYMCADRPAAIGLAQKSDSTCIDYWIVIKRNQCWIERDEVRVGNTKQLPNFSERNKYTKYWISWHNSRLQFGLTSDGVPIISKRTLGPNNIQYVTFDIFADRGSLQWKLFLPPPKEQAPLVKRITGGELHWVEWDGKLPEDALIGGYGKEILYIIRWKYDNSLILGNYAHSKESIYLPLPNGNLETKFEILCGYNCIWVPTVKNHIPIGAVEGGFDDVSKEKLYIGRAVVEDKLIPGKVQPSDSACSVTYNMEQNYVHRYEILVDLNLLKDNSDLGRLSILGKISDNCSQDSELSDYEDINNYGSSDSEL</sequence>
<evidence type="ECO:0000313" key="2">
    <source>
        <dbReference type="RefSeq" id="XP_023945312.2"/>
    </source>
</evidence>
<dbReference type="PANTHER" id="PTHR31649:SF1">
    <property type="entry name" value="FARNESOIC ACID O-METHYL TRANSFERASE DOMAIN-CONTAINING PROTEIN"/>
    <property type="match status" value="1"/>
</dbReference>
<dbReference type="SMART" id="SM00696">
    <property type="entry name" value="DM9"/>
    <property type="match status" value="2"/>
</dbReference>